<dbReference type="PROSITE" id="PS51633">
    <property type="entry name" value="CXC"/>
    <property type="match status" value="1"/>
</dbReference>
<feature type="domain" description="SET" evidence="8">
    <location>
        <begin position="643"/>
        <end position="763"/>
    </location>
</feature>
<dbReference type="eggNOG" id="KOG1079">
    <property type="taxonomic scope" value="Eukaryota"/>
</dbReference>
<dbReference type="SUPFAM" id="SSF82199">
    <property type="entry name" value="SET domain"/>
    <property type="match status" value="1"/>
</dbReference>
<dbReference type="PROSITE" id="PS50280">
    <property type="entry name" value="SET"/>
    <property type="match status" value="1"/>
</dbReference>
<evidence type="ECO:0000313" key="11">
    <source>
        <dbReference type="Proteomes" id="UP000018144"/>
    </source>
</evidence>
<feature type="region of interest" description="Disordered" evidence="7">
    <location>
        <begin position="776"/>
        <end position="880"/>
    </location>
</feature>
<evidence type="ECO:0000256" key="1">
    <source>
        <dbReference type="ARBA" id="ARBA00022603"/>
    </source>
</evidence>
<evidence type="ECO:0000256" key="4">
    <source>
        <dbReference type="ARBA" id="ARBA00023015"/>
    </source>
</evidence>
<dbReference type="PANTHER" id="PTHR45747:SF4">
    <property type="entry name" value="HISTONE-LYSINE N-METHYLTRANSFERASE E(Z)"/>
    <property type="match status" value="1"/>
</dbReference>
<dbReference type="InterPro" id="IPR045318">
    <property type="entry name" value="EZH1/2-like"/>
</dbReference>
<evidence type="ECO:0000259" key="8">
    <source>
        <dbReference type="PROSITE" id="PS50280"/>
    </source>
</evidence>
<dbReference type="EMBL" id="HF935393">
    <property type="protein sequence ID" value="CCX29958.1"/>
    <property type="molecule type" value="Genomic_DNA"/>
</dbReference>
<feature type="compositionally biased region" description="Low complexity" evidence="7">
    <location>
        <begin position="1"/>
        <end position="24"/>
    </location>
</feature>
<dbReference type="Pfam" id="PF00856">
    <property type="entry name" value="SET"/>
    <property type="match status" value="1"/>
</dbReference>
<organism evidence="10 11">
    <name type="scientific">Pyronema omphalodes (strain CBS 100304)</name>
    <name type="common">Pyronema confluens</name>
    <dbReference type="NCBI Taxonomy" id="1076935"/>
    <lineage>
        <taxon>Eukaryota</taxon>
        <taxon>Fungi</taxon>
        <taxon>Dikarya</taxon>
        <taxon>Ascomycota</taxon>
        <taxon>Pezizomycotina</taxon>
        <taxon>Pezizomycetes</taxon>
        <taxon>Pezizales</taxon>
        <taxon>Pyronemataceae</taxon>
        <taxon>Pyronema</taxon>
    </lineage>
</organism>
<sequence length="880" mass="98581">MELRGAALSSSASARSKSQPPQTQDDGDPQSAHIRRILIKYLAEIEMETYNMAKEEHRNAAIALATRPKPILNKFDLEDPFKDMKPISIEGTRPSKGADFFNIKAIHKKRGEVFVTVPEVPIEVPTDTPMFGKGRAYTTLRRNLITEDEPELSYQPYTEEDDPNEEEGFKKMEAQREESMRMESSGLYATFIHEFLEEINVSMDAIVQYLVGDISHILGRRDVDPAACILRRDAKALPIGFNQENPDISKALQSMEHVRKKELLVAEKVCIVFMNETKISLWEVWCAANTLEAIERERAAQFEAIEREQAAQVCMALPKVVITMTNKAMKKFESDFAEQHAENAMLLNLDSYTSLDCPSCHMHDCPFHSFGSEDDSDSILDDSEGEEYGCASQIPGWSWSGPQASKELPLDTPDEPCSELCFKAVPPKLNESDTVEWSKEQMALIDTFASVLRNNPRFSCLLVPAINETCVNIYKRLKAGGLLALVDVPILEEVITSNPAQNTKRKKSFFSKNVKSNRHTTSLPGYPSNTNKTHLHDQRSYVQQCRHSGPCANDSTCKCVRQHVTCEKFCACPVDCPRRWRGCSCKAENLPCSSDKCICIRAGRECDADLCGSCGARELLDPTNRGDESMLTDYRCKNIDLQFGCPVYTIHGHSAVSGMGLFVAKNVAKGGYLGEYVGEILTDAESERRGALYDKNHLSYLFGLNKDRTIDATRQGNKFRFINHSTTRPNCHARIVLANCTHRIGFYSLRALKAGEELFFDYGYGKTESLKFVPHELPPVPSVSKEGNVSKKNKEKGKANSKKSEGKQEKRKAASRTSFRLSNSRTATATNSAYSASDEEEDEVVVLESDDEPLVAMAKRRPLRRRLSATSGGPRPKRMR</sequence>
<dbReference type="Proteomes" id="UP000018144">
    <property type="component" value="Unassembled WGS sequence"/>
</dbReference>
<accession>U4LDM5</accession>
<evidence type="ECO:0000313" key="10">
    <source>
        <dbReference type="EMBL" id="CCX29958.1"/>
    </source>
</evidence>
<evidence type="ECO:0000256" key="6">
    <source>
        <dbReference type="ARBA" id="ARBA00048568"/>
    </source>
</evidence>
<dbReference type="GO" id="GO:0003682">
    <property type="term" value="F:chromatin binding"/>
    <property type="evidence" value="ECO:0007669"/>
    <property type="project" value="TreeGrafter"/>
</dbReference>
<keyword evidence="4" id="KW-0805">Transcription regulation</keyword>
<dbReference type="InterPro" id="IPR046341">
    <property type="entry name" value="SET_dom_sf"/>
</dbReference>
<feature type="domain" description="CXC" evidence="9">
    <location>
        <begin position="518"/>
        <end position="631"/>
    </location>
</feature>
<dbReference type="GO" id="GO:0032259">
    <property type="term" value="P:methylation"/>
    <property type="evidence" value="ECO:0007669"/>
    <property type="project" value="UniProtKB-KW"/>
</dbReference>
<proteinExistence type="predicted"/>
<reference evidence="10 11" key="1">
    <citation type="journal article" date="2013" name="PLoS Genet.">
        <title>The genome and development-dependent transcriptomes of Pyronema confluens: a window into fungal evolution.</title>
        <authorList>
            <person name="Traeger S."/>
            <person name="Altegoer F."/>
            <person name="Freitag M."/>
            <person name="Gabaldon T."/>
            <person name="Kempken F."/>
            <person name="Kumar A."/>
            <person name="Marcet-Houben M."/>
            <person name="Poggeler S."/>
            <person name="Stajich J.E."/>
            <person name="Nowrousian M."/>
        </authorList>
    </citation>
    <scope>NUCLEOTIDE SEQUENCE [LARGE SCALE GENOMIC DNA]</scope>
    <source>
        <strain evidence="11">CBS 100304</strain>
        <tissue evidence="10">Vegetative mycelium</tissue>
    </source>
</reference>
<keyword evidence="2 10" id="KW-0808">Transferase</keyword>
<keyword evidence="1 10" id="KW-0489">Methyltransferase</keyword>
<evidence type="ECO:0000256" key="2">
    <source>
        <dbReference type="ARBA" id="ARBA00022679"/>
    </source>
</evidence>
<dbReference type="STRING" id="1076935.U4LDM5"/>
<feature type="compositionally biased region" description="Basic and acidic residues" evidence="7">
    <location>
        <begin position="796"/>
        <end position="812"/>
    </location>
</feature>
<evidence type="ECO:0000256" key="3">
    <source>
        <dbReference type="ARBA" id="ARBA00022691"/>
    </source>
</evidence>
<dbReference type="PANTHER" id="PTHR45747">
    <property type="entry name" value="HISTONE-LYSINE N-METHYLTRANSFERASE E(Z)"/>
    <property type="match status" value="1"/>
</dbReference>
<dbReference type="InterPro" id="IPR041355">
    <property type="entry name" value="Pre-SET_CXC"/>
</dbReference>
<dbReference type="GO" id="GO:0140951">
    <property type="term" value="F:histone H3K27 trimethyltransferase activity"/>
    <property type="evidence" value="ECO:0007669"/>
    <property type="project" value="UniProtKB-EC"/>
</dbReference>
<dbReference type="Gene3D" id="2.170.270.10">
    <property type="entry name" value="SET domain"/>
    <property type="match status" value="1"/>
</dbReference>
<keyword evidence="5" id="KW-0804">Transcription</keyword>
<evidence type="ECO:0000259" key="9">
    <source>
        <dbReference type="PROSITE" id="PS51633"/>
    </source>
</evidence>
<feature type="compositionally biased region" description="Acidic residues" evidence="7">
    <location>
        <begin position="837"/>
        <end position="853"/>
    </location>
</feature>
<dbReference type="Pfam" id="PF18264">
    <property type="entry name" value="preSET_CXC"/>
    <property type="match status" value="1"/>
</dbReference>
<dbReference type="GO" id="GO:0005634">
    <property type="term" value="C:nucleus"/>
    <property type="evidence" value="ECO:0007669"/>
    <property type="project" value="TreeGrafter"/>
</dbReference>
<evidence type="ECO:0000256" key="5">
    <source>
        <dbReference type="ARBA" id="ARBA00023163"/>
    </source>
</evidence>
<protein>
    <submittedName>
        <fullName evidence="10">Similar to Histone-lysine N-methyltransferase EZH2 acc. no. Q4V863</fullName>
    </submittedName>
</protein>
<gene>
    <name evidence="10" type="ORF">PCON_07755</name>
</gene>
<evidence type="ECO:0000256" key="7">
    <source>
        <dbReference type="SAM" id="MobiDB-lite"/>
    </source>
</evidence>
<dbReference type="AlphaFoldDB" id="U4LDM5"/>
<dbReference type="SMART" id="SM00317">
    <property type="entry name" value="SET"/>
    <property type="match status" value="1"/>
</dbReference>
<feature type="compositionally biased region" description="Basic residues" evidence="7">
    <location>
        <begin position="858"/>
        <end position="867"/>
    </location>
</feature>
<feature type="region of interest" description="Disordered" evidence="7">
    <location>
        <begin position="1"/>
        <end position="31"/>
    </location>
</feature>
<comment type="catalytic activity">
    <reaction evidence="6">
        <text>L-lysyl(27)-[histone H3] + 3 S-adenosyl-L-methionine = N(6),N(6),N(6)-trimethyl-L-lysyl(27)-[histone H3] + 3 S-adenosyl-L-homocysteine + 3 H(+)</text>
        <dbReference type="Rhea" id="RHEA:60292"/>
        <dbReference type="Rhea" id="RHEA-COMP:15535"/>
        <dbReference type="Rhea" id="RHEA-COMP:15548"/>
        <dbReference type="ChEBI" id="CHEBI:15378"/>
        <dbReference type="ChEBI" id="CHEBI:29969"/>
        <dbReference type="ChEBI" id="CHEBI:57856"/>
        <dbReference type="ChEBI" id="CHEBI:59789"/>
        <dbReference type="ChEBI" id="CHEBI:61961"/>
        <dbReference type="EC" id="2.1.1.356"/>
    </reaction>
</comment>
<keyword evidence="3" id="KW-0949">S-adenosyl-L-methionine</keyword>
<dbReference type="InterPro" id="IPR026489">
    <property type="entry name" value="CXC_dom"/>
</dbReference>
<dbReference type="InterPro" id="IPR001214">
    <property type="entry name" value="SET_dom"/>
</dbReference>
<dbReference type="GO" id="GO:0031507">
    <property type="term" value="P:heterochromatin formation"/>
    <property type="evidence" value="ECO:0007669"/>
    <property type="project" value="TreeGrafter"/>
</dbReference>
<keyword evidence="11" id="KW-1185">Reference proteome</keyword>
<dbReference type="OrthoDB" id="6141102at2759"/>
<name>U4LDM5_PYROM</name>
<feature type="compositionally biased region" description="Low complexity" evidence="7">
    <location>
        <begin position="822"/>
        <end position="836"/>
    </location>
</feature>